<gene>
    <name evidence="2" type="ORF">OVA965_LOCUS20293</name>
    <name evidence="3" type="ORF">TMI583_LOCUS20626</name>
</gene>
<protein>
    <submittedName>
        <fullName evidence="2">Uncharacterized protein</fullName>
    </submittedName>
</protein>
<comment type="caution">
    <text evidence="2">The sequence shown here is derived from an EMBL/GenBank/DDBJ whole genome shotgun (WGS) entry which is preliminary data.</text>
</comment>
<name>A0A8S2EC33_9BILA</name>
<feature type="compositionally biased region" description="Basic and acidic residues" evidence="1">
    <location>
        <begin position="235"/>
        <end position="246"/>
    </location>
</feature>
<evidence type="ECO:0000256" key="1">
    <source>
        <dbReference type="SAM" id="MobiDB-lite"/>
    </source>
</evidence>
<feature type="region of interest" description="Disordered" evidence="1">
    <location>
        <begin position="174"/>
        <end position="206"/>
    </location>
</feature>
<feature type="compositionally biased region" description="Low complexity" evidence="1">
    <location>
        <begin position="249"/>
        <end position="268"/>
    </location>
</feature>
<feature type="region of interest" description="Disordered" evidence="1">
    <location>
        <begin position="220"/>
        <end position="268"/>
    </location>
</feature>
<sequence>MNNDELCEELLDKEIYVMDELGVCQEVILIKKIKEESNREISDMFLVHADDTEIEVKHKPTFSSLIASIPCGKIGKQQPLASSPSLVLNSNINGVIEDLLQNAVLDYYEISNYCITTQPFSIFNYVDYNNEQCYSMPNRQSEVLFTSLLQPSSVIQFSGKVSSQYKAEICVDNTPADNDEENKDEKEKRKYERKKHSKKYQHRRRNRLQKLIQNFLEKHQKKRELQKTKQQSIVKENDQTNQEKSENVQQSQQRRSSTSSSQASSTITTSSELNGLFNLQLFPDLSKRKYIYKDVFNRKNKDHNNWEYFGQSHDTSSTPRNDQTVSNASCSHPYYDIDNVSPCSVRVGLSSRKKVKHLHKQILI</sequence>
<accession>A0A8S2EC33</accession>
<reference evidence="2" key="1">
    <citation type="submission" date="2021-02" db="EMBL/GenBank/DDBJ databases">
        <authorList>
            <person name="Nowell W R."/>
        </authorList>
    </citation>
    <scope>NUCLEOTIDE SEQUENCE</scope>
</reference>
<dbReference type="EMBL" id="CAJOBA010018382">
    <property type="protein sequence ID" value="CAF3899346.1"/>
    <property type="molecule type" value="Genomic_DNA"/>
</dbReference>
<dbReference type="Proteomes" id="UP000682733">
    <property type="component" value="Unassembled WGS sequence"/>
</dbReference>
<dbReference type="Proteomes" id="UP000677228">
    <property type="component" value="Unassembled WGS sequence"/>
</dbReference>
<evidence type="ECO:0000313" key="3">
    <source>
        <dbReference type="EMBL" id="CAF3899346.1"/>
    </source>
</evidence>
<proteinExistence type="predicted"/>
<organism evidence="2 4">
    <name type="scientific">Didymodactylos carnosus</name>
    <dbReference type="NCBI Taxonomy" id="1234261"/>
    <lineage>
        <taxon>Eukaryota</taxon>
        <taxon>Metazoa</taxon>
        <taxon>Spiralia</taxon>
        <taxon>Gnathifera</taxon>
        <taxon>Rotifera</taxon>
        <taxon>Eurotatoria</taxon>
        <taxon>Bdelloidea</taxon>
        <taxon>Philodinida</taxon>
        <taxon>Philodinidae</taxon>
        <taxon>Didymodactylos</taxon>
    </lineage>
</organism>
<dbReference type="EMBL" id="CAJNOK010010740">
    <property type="protein sequence ID" value="CAF1123457.1"/>
    <property type="molecule type" value="Genomic_DNA"/>
</dbReference>
<feature type="compositionally biased region" description="Basic residues" evidence="1">
    <location>
        <begin position="191"/>
        <end position="206"/>
    </location>
</feature>
<dbReference type="AlphaFoldDB" id="A0A8S2EC33"/>
<evidence type="ECO:0000313" key="2">
    <source>
        <dbReference type="EMBL" id="CAF1123457.1"/>
    </source>
</evidence>
<evidence type="ECO:0000313" key="4">
    <source>
        <dbReference type="Proteomes" id="UP000677228"/>
    </source>
</evidence>